<evidence type="ECO:0000313" key="3">
    <source>
        <dbReference type="WBParaSite" id="GPLIN_001236000"/>
    </source>
</evidence>
<dbReference type="CDD" id="cd22978">
    <property type="entry name" value="DD_AK5"/>
    <property type="match status" value="1"/>
</dbReference>
<dbReference type="SUPFAM" id="SSF47391">
    <property type="entry name" value="Dimerization-anchoring domain of cAMP-dependent PK regulatory subunit"/>
    <property type="match status" value="1"/>
</dbReference>
<evidence type="ECO:0000313" key="2">
    <source>
        <dbReference type="Proteomes" id="UP000050741"/>
    </source>
</evidence>
<reference evidence="2" key="1">
    <citation type="submission" date="2013-12" db="EMBL/GenBank/DDBJ databases">
        <authorList>
            <person name="Aslett M."/>
        </authorList>
    </citation>
    <scope>NUCLEOTIDE SEQUENCE [LARGE SCALE GENOMIC DNA]</scope>
    <source>
        <strain evidence="2">Lindley</strain>
    </source>
</reference>
<proteinExistence type="predicted"/>
<feature type="compositionally biased region" description="Basic and acidic residues" evidence="1">
    <location>
        <begin position="66"/>
        <end position="88"/>
    </location>
</feature>
<dbReference type="AlphaFoldDB" id="A0A183CHK4"/>
<organism evidence="2 3">
    <name type="scientific">Globodera pallida</name>
    <name type="common">Potato cyst nematode worm</name>
    <name type="synonym">Heterodera pallida</name>
    <dbReference type="NCBI Taxonomy" id="36090"/>
    <lineage>
        <taxon>Eukaryota</taxon>
        <taxon>Metazoa</taxon>
        <taxon>Ecdysozoa</taxon>
        <taxon>Nematoda</taxon>
        <taxon>Chromadorea</taxon>
        <taxon>Rhabditida</taxon>
        <taxon>Tylenchina</taxon>
        <taxon>Tylenchomorpha</taxon>
        <taxon>Tylenchoidea</taxon>
        <taxon>Heteroderidae</taxon>
        <taxon>Heteroderinae</taxon>
        <taxon>Globodera</taxon>
    </lineage>
</organism>
<name>A0A183CHK4_GLOPA</name>
<evidence type="ECO:0000256" key="1">
    <source>
        <dbReference type="SAM" id="MobiDB-lite"/>
    </source>
</evidence>
<keyword evidence="2" id="KW-1185">Reference proteome</keyword>
<sequence length="146" mass="16255">MGAEAKRYLQDHAIPQLFEGLMTGLIYNKPEDHIQFLENAIQKIRANPGMAFKWDSFVTQSSNKMEATKTKSSKENSDGNKVKKKTVENVEPPPHNSPEAAGARPPVASAVISHATNSPKSQRAVRDPSHTTRKGYAFYHKKLLKL</sequence>
<dbReference type="Proteomes" id="UP000050741">
    <property type="component" value="Unassembled WGS sequence"/>
</dbReference>
<dbReference type="WBParaSite" id="GPLIN_001236000">
    <property type="protein sequence ID" value="GPLIN_001236000"/>
    <property type="gene ID" value="GPLIN_001236000"/>
</dbReference>
<feature type="region of interest" description="Disordered" evidence="1">
    <location>
        <begin position="62"/>
        <end position="136"/>
    </location>
</feature>
<reference evidence="2" key="2">
    <citation type="submission" date="2014-05" db="EMBL/GenBank/DDBJ databases">
        <title>The genome and life-stage specific transcriptomes of Globodera pallida elucidate key aspects of plant parasitism by a cyst nematode.</title>
        <authorList>
            <person name="Cotton J.A."/>
            <person name="Lilley C.J."/>
            <person name="Jones L.M."/>
            <person name="Kikuchi T."/>
            <person name="Reid A.J."/>
            <person name="Thorpe P."/>
            <person name="Tsai I.J."/>
            <person name="Beasley H."/>
            <person name="Blok V."/>
            <person name="Cock P.J.A."/>
            <person name="Van den Akker S.E."/>
            <person name="Holroyd N."/>
            <person name="Hunt M."/>
            <person name="Mantelin S."/>
            <person name="Naghra H."/>
            <person name="Pain A."/>
            <person name="Palomares-Rius J.E."/>
            <person name="Zarowiecki M."/>
            <person name="Berriman M."/>
            <person name="Jones J.T."/>
            <person name="Urwin P.E."/>
        </authorList>
    </citation>
    <scope>NUCLEOTIDE SEQUENCE [LARGE SCALE GENOMIC DNA]</scope>
    <source>
        <strain evidence="2">Lindley</strain>
    </source>
</reference>
<dbReference type="Gene3D" id="1.20.890.10">
    <property type="entry name" value="cAMP-dependent protein kinase regulatory subunit, dimerization-anchoring domain"/>
    <property type="match status" value="1"/>
</dbReference>
<accession>A0A183CHK4</accession>
<protein>
    <submittedName>
        <fullName evidence="3">PABC domain-containing protein</fullName>
    </submittedName>
</protein>
<reference evidence="3" key="3">
    <citation type="submission" date="2016-06" db="UniProtKB">
        <authorList>
            <consortium name="WormBaseParasite"/>
        </authorList>
    </citation>
    <scope>IDENTIFICATION</scope>
</reference>